<dbReference type="InterPro" id="IPR007627">
    <property type="entry name" value="RNA_pol_sigma70_r2"/>
</dbReference>
<dbReference type="Pfam" id="PF04542">
    <property type="entry name" value="Sigma70_r2"/>
    <property type="match status" value="1"/>
</dbReference>
<dbReference type="PANTHER" id="PTHR47756:SF2">
    <property type="entry name" value="BLL6612 PROTEIN"/>
    <property type="match status" value="1"/>
</dbReference>
<evidence type="ECO:0000259" key="2">
    <source>
        <dbReference type="Pfam" id="PF20239"/>
    </source>
</evidence>
<reference evidence="3 4" key="1">
    <citation type="submission" date="2020-08" db="EMBL/GenBank/DDBJ databases">
        <title>Genomic Encyclopedia of Type Strains, Phase IV (KMG-IV): sequencing the most valuable type-strain genomes for metagenomic binning, comparative biology and taxonomic classification.</title>
        <authorList>
            <person name="Goeker M."/>
        </authorList>
    </citation>
    <scope>NUCLEOTIDE SEQUENCE [LARGE SCALE GENOMIC DNA]</scope>
    <source>
        <strain evidence="3 4">DSM 103377</strain>
    </source>
</reference>
<dbReference type="Proteomes" id="UP000553766">
    <property type="component" value="Unassembled WGS sequence"/>
</dbReference>
<dbReference type="GO" id="GO:0006352">
    <property type="term" value="P:DNA-templated transcription initiation"/>
    <property type="evidence" value="ECO:0007669"/>
    <property type="project" value="InterPro"/>
</dbReference>
<dbReference type="GO" id="GO:0003700">
    <property type="term" value="F:DNA-binding transcription factor activity"/>
    <property type="evidence" value="ECO:0007669"/>
    <property type="project" value="InterPro"/>
</dbReference>
<feature type="domain" description="DUF6596" evidence="2">
    <location>
        <begin position="184"/>
        <end position="279"/>
    </location>
</feature>
<dbReference type="InterPro" id="IPR013325">
    <property type="entry name" value="RNA_pol_sigma_r2"/>
</dbReference>
<dbReference type="InterPro" id="IPR046531">
    <property type="entry name" value="DUF6596"/>
</dbReference>
<dbReference type="Pfam" id="PF20239">
    <property type="entry name" value="DUF6596"/>
    <property type="match status" value="1"/>
</dbReference>
<comment type="caution">
    <text evidence="3">The sequence shown here is derived from an EMBL/GenBank/DDBJ whole genome shotgun (WGS) entry which is preliminary data.</text>
</comment>
<evidence type="ECO:0000313" key="4">
    <source>
        <dbReference type="Proteomes" id="UP000553766"/>
    </source>
</evidence>
<dbReference type="PANTHER" id="PTHR47756">
    <property type="entry name" value="BLL6612 PROTEIN-RELATED"/>
    <property type="match status" value="1"/>
</dbReference>
<proteinExistence type="predicted"/>
<name>A0A840WJ76_9RHOB</name>
<accession>A0A840WJ76</accession>
<dbReference type="EMBL" id="JACIJS010000003">
    <property type="protein sequence ID" value="MBB5515158.1"/>
    <property type="molecule type" value="Genomic_DNA"/>
</dbReference>
<sequence>MQGGGLTSALTTEARVAQVARASYGRLIGILAARGSDIATAEDALSDALHQALTTWPEAGIPDRPEAWLIRVARNRMTDAHRRALKTHPIPIEEHDLAMEPSSPSLPADPRLALMFVCAHPAIGHSARTPLMLQAVLGFTAADIARAYVASPAALSKTLTRAKARIKANNIAFALPEPQDRPARLGEVIEAIYGCYALVWTQGPEADSIQREAVFLADLLATEMPDDPEVLGLSALLAFLHSRRDARQVAGHYVPLSEQDTARWDHGLIHAADARLKQAFALGAPGRFQIEAAIQAVHAARAQTGQTDWQALLALYTGLVHLAPTLGAEVGRAMVAGQVHGAQAGLAALDALSPAHVARFQPYWATRAHLLSEAGQPAAAEEAYRSAISLTHEAPARAFLMAARARLQN</sequence>
<evidence type="ECO:0000259" key="1">
    <source>
        <dbReference type="Pfam" id="PF04542"/>
    </source>
</evidence>
<keyword evidence="4" id="KW-1185">Reference proteome</keyword>
<dbReference type="SUPFAM" id="SSF88946">
    <property type="entry name" value="Sigma2 domain of RNA polymerase sigma factors"/>
    <property type="match status" value="1"/>
</dbReference>
<feature type="domain" description="RNA polymerase sigma-70 region 2" evidence="1">
    <location>
        <begin position="22"/>
        <end position="84"/>
    </location>
</feature>
<evidence type="ECO:0000313" key="3">
    <source>
        <dbReference type="EMBL" id="MBB5515158.1"/>
    </source>
</evidence>
<organism evidence="3 4">
    <name type="scientific">Rubricella aquisinus</name>
    <dbReference type="NCBI Taxonomy" id="2028108"/>
    <lineage>
        <taxon>Bacteria</taxon>
        <taxon>Pseudomonadati</taxon>
        <taxon>Pseudomonadota</taxon>
        <taxon>Alphaproteobacteria</taxon>
        <taxon>Rhodobacterales</taxon>
        <taxon>Paracoccaceae</taxon>
        <taxon>Rubricella</taxon>
    </lineage>
</organism>
<gene>
    <name evidence="3" type="ORF">FHS89_001168</name>
</gene>
<protein>
    <submittedName>
        <fullName evidence="3">RNA polymerase sigma-70 factor (ECF subfamily)</fullName>
    </submittedName>
</protein>
<dbReference type="AlphaFoldDB" id="A0A840WJ76"/>
<dbReference type="Gene3D" id="1.10.1740.10">
    <property type="match status" value="1"/>
</dbReference>
<dbReference type="RefSeq" id="WP_221229283.1">
    <property type="nucleotide sequence ID" value="NZ_JACIJS010000003.1"/>
</dbReference>